<protein>
    <submittedName>
        <fullName evidence="1">Uncharacterized protein</fullName>
    </submittedName>
</protein>
<dbReference type="RefSeq" id="WP_274692288.1">
    <property type="nucleotide sequence ID" value="NZ_JAPMOU010000112.1"/>
</dbReference>
<keyword evidence="2" id="KW-1185">Reference proteome</keyword>
<proteinExistence type="predicted"/>
<gene>
    <name evidence="1" type="ORF">ORQ98_28925</name>
</gene>
<name>A0ABT5ULU4_9GAMM</name>
<dbReference type="Proteomes" id="UP001528823">
    <property type="component" value="Unassembled WGS sequence"/>
</dbReference>
<accession>A0ABT5ULU4</accession>
<dbReference type="EMBL" id="JAPMOU010000112">
    <property type="protein sequence ID" value="MDE1465989.1"/>
    <property type="molecule type" value="Genomic_DNA"/>
</dbReference>
<sequence length="111" mass="13076">MSNFRHRLRLAVEELVTHQEKIKYRLESSIGQLILANVPEDNEVPNYFREKHAKIIKKVTTCKKSGNDIKVRDFLHGKRGSTLSKIALEIWKLYLEYEDYLTNDCIPNRES</sequence>
<reference evidence="1 2" key="1">
    <citation type="submission" date="2022-11" db="EMBL/GenBank/DDBJ databases">
        <title>Spartinivicinus poritis sp. nov., isolated from scleractinian coral Porites lutea.</title>
        <authorList>
            <person name="Zhang G."/>
            <person name="Cai L."/>
            <person name="Wei Q."/>
        </authorList>
    </citation>
    <scope>NUCLEOTIDE SEQUENCE [LARGE SCALE GENOMIC DNA]</scope>
    <source>
        <strain evidence="1 2">A2-2</strain>
    </source>
</reference>
<evidence type="ECO:0000313" key="1">
    <source>
        <dbReference type="EMBL" id="MDE1465989.1"/>
    </source>
</evidence>
<comment type="caution">
    <text evidence="1">The sequence shown here is derived from an EMBL/GenBank/DDBJ whole genome shotgun (WGS) entry which is preliminary data.</text>
</comment>
<evidence type="ECO:0000313" key="2">
    <source>
        <dbReference type="Proteomes" id="UP001528823"/>
    </source>
</evidence>
<organism evidence="1 2">
    <name type="scientific">Spartinivicinus poritis</name>
    <dbReference type="NCBI Taxonomy" id="2994640"/>
    <lineage>
        <taxon>Bacteria</taxon>
        <taxon>Pseudomonadati</taxon>
        <taxon>Pseudomonadota</taxon>
        <taxon>Gammaproteobacteria</taxon>
        <taxon>Oceanospirillales</taxon>
        <taxon>Zooshikellaceae</taxon>
        <taxon>Spartinivicinus</taxon>
    </lineage>
</organism>